<keyword evidence="4" id="KW-0067">ATP-binding</keyword>
<feature type="transmembrane region" description="Helical" evidence="5">
    <location>
        <begin position="116"/>
        <end position="140"/>
    </location>
</feature>
<dbReference type="InterPro" id="IPR011009">
    <property type="entry name" value="Kinase-like_dom_sf"/>
</dbReference>
<comment type="caution">
    <text evidence="6">The sequence shown here is derived from an EMBL/GenBank/DDBJ whole genome shotgun (WGS) entry which is preliminary data.</text>
</comment>
<gene>
    <name evidence="6" type="ORF">LUZ63_013657</name>
</gene>
<dbReference type="EMBL" id="JAMQYH010000004">
    <property type="protein sequence ID" value="KAJ1689502.1"/>
    <property type="molecule type" value="Genomic_DNA"/>
</dbReference>
<dbReference type="PANTHER" id="PTHR45631">
    <property type="entry name" value="OS07G0107800 PROTEIN-RELATED"/>
    <property type="match status" value="1"/>
</dbReference>
<dbReference type="GO" id="GO:0005524">
    <property type="term" value="F:ATP binding"/>
    <property type="evidence" value="ECO:0007669"/>
    <property type="project" value="UniProtKB-UniRule"/>
</dbReference>
<dbReference type="OrthoDB" id="681355at2759"/>
<keyword evidence="4" id="KW-0547">Nucleotide-binding</keyword>
<sequence>MNKIKASYKVKKGWSGDPCVPTELSWTGIICTSDSSNIPRITSLDLSYNDLSGDLPSFLDQLSALTYLDITGNSKISTTLPPGLQKRNQEGNLTFRFGGAPLQSPSDNNKKKKSPAVIIAIAGVVVLLLIAAVIMTVLFLKRHKSTREANTKGNNAGLNYAHRSKPIGSGEGMLNFENRQFTYYDLKTITNNIQNNIGTGGFGSVYVGVLENGTQVAVKMRSH</sequence>
<dbReference type="Gene3D" id="3.30.200.20">
    <property type="entry name" value="Phosphorylase Kinase, domain 1"/>
    <property type="match status" value="1"/>
</dbReference>
<dbReference type="GO" id="GO:0005886">
    <property type="term" value="C:plasma membrane"/>
    <property type="evidence" value="ECO:0007669"/>
    <property type="project" value="UniProtKB-SubCell"/>
</dbReference>
<dbReference type="Proteomes" id="UP001151287">
    <property type="component" value="Unassembled WGS sequence"/>
</dbReference>
<evidence type="ECO:0000313" key="7">
    <source>
        <dbReference type="Proteomes" id="UP001151287"/>
    </source>
</evidence>
<evidence type="ECO:0000256" key="3">
    <source>
        <dbReference type="ARBA" id="ARBA00022737"/>
    </source>
</evidence>
<accession>A0A9Q0HKD2</accession>
<feature type="binding site" evidence="4">
    <location>
        <position position="219"/>
    </location>
    <ligand>
        <name>ATP</name>
        <dbReference type="ChEBI" id="CHEBI:30616"/>
    </ligand>
</feature>
<evidence type="ECO:0000256" key="1">
    <source>
        <dbReference type="ARBA" id="ARBA00004162"/>
    </source>
</evidence>
<proteinExistence type="predicted"/>
<dbReference type="InterPro" id="IPR017441">
    <property type="entry name" value="Protein_kinase_ATP_BS"/>
</dbReference>
<evidence type="ECO:0000256" key="2">
    <source>
        <dbReference type="ARBA" id="ARBA00022614"/>
    </source>
</evidence>
<evidence type="ECO:0000256" key="4">
    <source>
        <dbReference type="PROSITE-ProRule" id="PRU10141"/>
    </source>
</evidence>
<organism evidence="6 7">
    <name type="scientific">Rhynchospora breviuscula</name>
    <dbReference type="NCBI Taxonomy" id="2022672"/>
    <lineage>
        <taxon>Eukaryota</taxon>
        <taxon>Viridiplantae</taxon>
        <taxon>Streptophyta</taxon>
        <taxon>Embryophyta</taxon>
        <taxon>Tracheophyta</taxon>
        <taxon>Spermatophyta</taxon>
        <taxon>Magnoliopsida</taxon>
        <taxon>Liliopsida</taxon>
        <taxon>Poales</taxon>
        <taxon>Cyperaceae</taxon>
        <taxon>Cyperoideae</taxon>
        <taxon>Rhynchosporeae</taxon>
        <taxon>Rhynchospora</taxon>
    </lineage>
</organism>
<dbReference type="AlphaFoldDB" id="A0A9Q0HKD2"/>
<keyword evidence="5" id="KW-0812">Transmembrane</keyword>
<dbReference type="InterPro" id="IPR032675">
    <property type="entry name" value="LRR_dom_sf"/>
</dbReference>
<dbReference type="PANTHER" id="PTHR45631:SF202">
    <property type="entry name" value="SENESCENCE-INDUCED RECEPTOR-LIKE SERINE_THREONINE-PROTEIN KINASE"/>
    <property type="match status" value="1"/>
</dbReference>
<dbReference type="Pfam" id="PF12799">
    <property type="entry name" value="LRR_4"/>
    <property type="match status" value="1"/>
</dbReference>
<dbReference type="InterPro" id="IPR025875">
    <property type="entry name" value="Leu-rich_rpt_4"/>
</dbReference>
<dbReference type="PROSITE" id="PS00107">
    <property type="entry name" value="PROTEIN_KINASE_ATP"/>
    <property type="match status" value="1"/>
</dbReference>
<keyword evidence="5" id="KW-1133">Transmembrane helix</keyword>
<dbReference type="SUPFAM" id="SSF56112">
    <property type="entry name" value="Protein kinase-like (PK-like)"/>
    <property type="match status" value="1"/>
</dbReference>
<dbReference type="Gene3D" id="3.80.10.10">
    <property type="entry name" value="Ribonuclease Inhibitor"/>
    <property type="match status" value="1"/>
</dbReference>
<dbReference type="SUPFAM" id="SSF52058">
    <property type="entry name" value="L domain-like"/>
    <property type="match status" value="1"/>
</dbReference>
<comment type="subcellular location">
    <subcellularLocation>
        <location evidence="1">Cell membrane</location>
        <topology evidence="1">Single-pass membrane protein</topology>
    </subcellularLocation>
</comment>
<reference evidence="6" key="1">
    <citation type="journal article" date="2022" name="Cell">
        <title>Repeat-based holocentromeres influence genome architecture and karyotype evolution.</title>
        <authorList>
            <person name="Hofstatter P.G."/>
            <person name="Thangavel G."/>
            <person name="Lux T."/>
            <person name="Neumann P."/>
            <person name="Vondrak T."/>
            <person name="Novak P."/>
            <person name="Zhang M."/>
            <person name="Costa L."/>
            <person name="Castellani M."/>
            <person name="Scott A."/>
            <person name="Toegelov H."/>
            <person name="Fuchs J."/>
            <person name="Mata-Sucre Y."/>
            <person name="Dias Y."/>
            <person name="Vanzela A.L.L."/>
            <person name="Huettel B."/>
            <person name="Almeida C.C.S."/>
            <person name="Simkova H."/>
            <person name="Souza G."/>
            <person name="Pedrosa-Harand A."/>
            <person name="Macas J."/>
            <person name="Mayer K.F.X."/>
            <person name="Houben A."/>
            <person name="Marques A."/>
        </authorList>
    </citation>
    <scope>NUCLEOTIDE SEQUENCE</scope>
    <source>
        <strain evidence="6">RhyBre1mFocal</strain>
    </source>
</reference>
<keyword evidence="7" id="KW-1185">Reference proteome</keyword>
<name>A0A9Q0HKD2_9POAL</name>
<keyword evidence="5" id="KW-0472">Membrane</keyword>
<protein>
    <submittedName>
        <fullName evidence="6">Uncharacterized protein</fullName>
    </submittedName>
</protein>
<keyword evidence="2" id="KW-0433">Leucine-rich repeat</keyword>
<evidence type="ECO:0000256" key="5">
    <source>
        <dbReference type="SAM" id="Phobius"/>
    </source>
</evidence>
<keyword evidence="3" id="KW-0677">Repeat</keyword>
<evidence type="ECO:0000313" key="6">
    <source>
        <dbReference type="EMBL" id="KAJ1689502.1"/>
    </source>
</evidence>